<dbReference type="Proteomes" id="UP000054558">
    <property type="component" value="Unassembled WGS sequence"/>
</dbReference>
<reference evidence="7 8" key="1">
    <citation type="journal article" date="2014" name="Nat. Commun.">
        <title>Klebsormidium flaccidum genome reveals primary factors for plant terrestrial adaptation.</title>
        <authorList>
            <person name="Hori K."/>
            <person name="Maruyama F."/>
            <person name="Fujisawa T."/>
            <person name="Togashi T."/>
            <person name="Yamamoto N."/>
            <person name="Seo M."/>
            <person name="Sato S."/>
            <person name="Yamada T."/>
            <person name="Mori H."/>
            <person name="Tajima N."/>
            <person name="Moriyama T."/>
            <person name="Ikeuchi M."/>
            <person name="Watanabe M."/>
            <person name="Wada H."/>
            <person name="Kobayashi K."/>
            <person name="Saito M."/>
            <person name="Masuda T."/>
            <person name="Sasaki-Sekimoto Y."/>
            <person name="Mashiguchi K."/>
            <person name="Awai K."/>
            <person name="Shimojima M."/>
            <person name="Masuda S."/>
            <person name="Iwai M."/>
            <person name="Nobusawa T."/>
            <person name="Narise T."/>
            <person name="Kondo S."/>
            <person name="Saito H."/>
            <person name="Sato R."/>
            <person name="Murakawa M."/>
            <person name="Ihara Y."/>
            <person name="Oshima-Yamada Y."/>
            <person name="Ohtaka K."/>
            <person name="Satoh M."/>
            <person name="Sonobe K."/>
            <person name="Ishii M."/>
            <person name="Ohtani R."/>
            <person name="Kanamori-Sato M."/>
            <person name="Honoki R."/>
            <person name="Miyazaki D."/>
            <person name="Mochizuki H."/>
            <person name="Umetsu J."/>
            <person name="Higashi K."/>
            <person name="Shibata D."/>
            <person name="Kamiya Y."/>
            <person name="Sato N."/>
            <person name="Nakamura Y."/>
            <person name="Tabata S."/>
            <person name="Ida S."/>
            <person name="Kurokawa K."/>
            <person name="Ohta H."/>
        </authorList>
    </citation>
    <scope>NUCLEOTIDE SEQUENCE [LARGE SCALE GENOMIC DNA]</scope>
    <source>
        <strain evidence="7 8">NIES-2285</strain>
    </source>
</reference>
<dbReference type="Pfam" id="PF03073">
    <property type="entry name" value="TspO_MBR"/>
    <property type="match status" value="1"/>
</dbReference>
<keyword evidence="4 6" id="KW-1133">Transmembrane helix</keyword>
<evidence type="ECO:0000256" key="5">
    <source>
        <dbReference type="ARBA" id="ARBA00023136"/>
    </source>
</evidence>
<feature type="transmembrane region" description="Helical" evidence="6">
    <location>
        <begin position="78"/>
        <end position="100"/>
    </location>
</feature>
<dbReference type="STRING" id="105231.A0A1Y1HTP0"/>
<comment type="subcellular location">
    <subcellularLocation>
        <location evidence="1">Membrane</location>
        <topology evidence="1">Multi-pass membrane protein</topology>
    </subcellularLocation>
</comment>
<feature type="transmembrane region" description="Helical" evidence="6">
    <location>
        <begin position="137"/>
        <end position="156"/>
    </location>
</feature>
<dbReference type="PANTHER" id="PTHR10057:SF16">
    <property type="entry name" value="PERIPHERAL-TYPE BENZODIAZEPINE RECEPTOR-RELATED"/>
    <property type="match status" value="1"/>
</dbReference>
<dbReference type="OMA" id="WVEGGFH"/>
<keyword evidence="5 6" id="KW-0472">Membrane</keyword>
<feature type="transmembrane region" description="Helical" evidence="6">
    <location>
        <begin position="112"/>
        <end position="131"/>
    </location>
</feature>
<accession>A0A1Y1HTP0</accession>
<dbReference type="Gene3D" id="1.20.1260.100">
    <property type="entry name" value="TspO/MBR protein"/>
    <property type="match status" value="1"/>
</dbReference>
<feature type="transmembrane region" description="Helical" evidence="6">
    <location>
        <begin position="163"/>
        <end position="185"/>
    </location>
</feature>
<evidence type="ECO:0000256" key="4">
    <source>
        <dbReference type="ARBA" id="ARBA00022989"/>
    </source>
</evidence>
<name>A0A1Y1HTP0_KLENI</name>
<evidence type="ECO:0000256" key="3">
    <source>
        <dbReference type="ARBA" id="ARBA00022692"/>
    </source>
</evidence>
<dbReference type="GO" id="GO:0016020">
    <property type="term" value="C:membrane"/>
    <property type="evidence" value="ECO:0000318"/>
    <property type="project" value="GO_Central"/>
</dbReference>
<evidence type="ECO:0000313" key="8">
    <source>
        <dbReference type="Proteomes" id="UP000054558"/>
    </source>
</evidence>
<dbReference type="InterPro" id="IPR038330">
    <property type="entry name" value="TspO/MBR-related_sf"/>
</dbReference>
<protein>
    <submittedName>
        <fullName evidence="7">Benzodiazapine receptor</fullName>
    </submittedName>
</protein>
<dbReference type="EMBL" id="DF236975">
    <property type="protein sequence ID" value="GAQ79208.1"/>
    <property type="molecule type" value="Genomic_DNA"/>
</dbReference>
<dbReference type="InterPro" id="IPR004307">
    <property type="entry name" value="TspO_MBR"/>
</dbReference>
<gene>
    <name evidence="7" type="ORF">KFL_000260240</name>
</gene>
<evidence type="ECO:0000256" key="2">
    <source>
        <dbReference type="ARBA" id="ARBA00007524"/>
    </source>
</evidence>
<dbReference type="CDD" id="cd15904">
    <property type="entry name" value="TSPO_MBR"/>
    <property type="match status" value="1"/>
</dbReference>
<evidence type="ECO:0000256" key="6">
    <source>
        <dbReference type="SAM" id="Phobius"/>
    </source>
</evidence>
<proteinExistence type="inferred from homology"/>
<evidence type="ECO:0000256" key="1">
    <source>
        <dbReference type="ARBA" id="ARBA00004141"/>
    </source>
</evidence>
<keyword evidence="3 6" id="KW-0812">Transmembrane</keyword>
<keyword evidence="7" id="KW-0675">Receptor</keyword>
<dbReference type="PANTHER" id="PTHR10057">
    <property type="entry name" value="PERIPHERAL-TYPE BENZODIAZEPINE RECEPTOR"/>
    <property type="match status" value="1"/>
</dbReference>
<keyword evidence="8" id="KW-1185">Reference proteome</keyword>
<dbReference type="AlphaFoldDB" id="A0A1Y1HTP0"/>
<dbReference type="FunFam" id="1.20.1260.100:FF:000001">
    <property type="entry name" value="translocator protein 2"/>
    <property type="match status" value="1"/>
</dbReference>
<comment type="similarity">
    <text evidence="2">Belongs to the TspO/BZRP family.</text>
</comment>
<feature type="transmembrane region" description="Helical" evidence="6">
    <location>
        <begin position="38"/>
        <end position="58"/>
    </location>
</feature>
<organism evidence="7 8">
    <name type="scientific">Klebsormidium nitens</name>
    <name type="common">Green alga</name>
    <name type="synonym">Ulothrix nitens</name>
    <dbReference type="NCBI Taxonomy" id="105231"/>
    <lineage>
        <taxon>Eukaryota</taxon>
        <taxon>Viridiplantae</taxon>
        <taxon>Streptophyta</taxon>
        <taxon>Klebsormidiophyceae</taxon>
        <taxon>Klebsormidiales</taxon>
        <taxon>Klebsormidiaceae</taxon>
        <taxon>Klebsormidium</taxon>
    </lineage>
</organism>
<evidence type="ECO:0000313" key="7">
    <source>
        <dbReference type="EMBL" id="GAQ79208.1"/>
    </source>
</evidence>
<dbReference type="OrthoDB" id="8841220at2759"/>
<sequence length="208" mass="22568">MQLGKGARPGGATISAGSLPQLDKALGDHPIMAVWTEYLALAVAIAIPVGGGFLGSLFNGSPDDWYKHLDKPSWTPPGWVFPVMWTTLYLLMGIASWLVYKKGGFQAQSLPLGVYALQLLLNFSWTPLFFGLHRMDIAFAEIIALWLSIAATIYLFHSVDPTAGYLLTPYIAWVTVAAALNWTIWSMNPGMNGVATSDPAFRGFVSSS</sequence>